<dbReference type="Pfam" id="PF01148">
    <property type="entry name" value="CTP_transf_1"/>
    <property type="match status" value="1"/>
</dbReference>
<evidence type="ECO:0000256" key="17">
    <source>
        <dbReference type="ARBA" id="ARBA00023264"/>
    </source>
</evidence>
<evidence type="ECO:0000256" key="12">
    <source>
        <dbReference type="ARBA" id="ARBA00022695"/>
    </source>
</evidence>
<keyword evidence="9" id="KW-0444">Lipid biosynthesis</keyword>
<evidence type="ECO:0000313" key="22">
    <source>
        <dbReference type="Proteomes" id="UP000033956"/>
    </source>
</evidence>
<feature type="transmembrane region" description="Helical" evidence="20">
    <location>
        <begin position="163"/>
        <end position="180"/>
    </location>
</feature>
<evidence type="ECO:0000256" key="14">
    <source>
        <dbReference type="ARBA" id="ARBA00023098"/>
    </source>
</evidence>
<evidence type="ECO:0000256" key="6">
    <source>
        <dbReference type="ARBA" id="ARBA00012487"/>
    </source>
</evidence>
<dbReference type="OrthoDB" id="9799199at2"/>
<comment type="catalytic activity">
    <reaction evidence="1 18">
        <text>a 1,2-diacyl-sn-glycero-3-phosphate + CTP + H(+) = a CDP-1,2-diacyl-sn-glycerol + diphosphate</text>
        <dbReference type="Rhea" id="RHEA:16229"/>
        <dbReference type="ChEBI" id="CHEBI:15378"/>
        <dbReference type="ChEBI" id="CHEBI:33019"/>
        <dbReference type="ChEBI" id="CHEBI:37563"/>
        <dbReference type="ChEBI" id="CHEBI:58332"/>
        <dbReference type="ChEBI" id="CHEBI:58608"/>
        <dbReference type="EC" id="2.7.7.41"/>
    </reaction>
</comment>
<feature type="transmembrane region" description="Helical" evidence="20">
    <location>
        <begin position="265"/>
        <end position="283"/>
    </location>
</feature>
<evidence type="ECO:0000256" key="7">
    <source>
        <dbReference type="ARBA" id="ARBA00019373"/>
    </source>
</evidence>
<evidence type="ECO:0000256" key="13">
    <source>
        <dbReference type="ARBA" id="ARBA00022989"/>
    </source>
</evidence>
<dbReference type="GO" id="GO:0005886">
    <property type="term" value="C:plasma membrane"/>
    <property type="evidence" value="ECO:0007669"/>
    <property type="project" value="UniProtKB-SubCell"/>
</dbReference>
<protein>
    <recommendedName>
        <fullName evidence="7 18">Phosphatidate cytidylyltransferase</fullName>
        <ecNumber evidence="6 18">2.7.7.41</ecNumber>
    </recommendedName>
</protein>
<dbReference type="GO" id="GO:0004605">
    <property type="term" value="F:phosphatidate cytidylyltransferase activity"/>
    <property type="evidence" value="ECO:0007669"/>
    <property type="project" value="UniProtKB-EC"/>
</dbReference>
<dbReference type="STRING" id="92835.RS81_02300"/>
<proteinExistence type="inferred from homology"/>
<dbReference type="EMBL" id="JYIZ01000053">
    <property type="protein sequence ID" value="KJL38891.1"/>
    <property type="molecule type" value="Genomic_DNA"/>
</dbReference>
<keyword evidence="14" id="KW-0443">Lipid metabolism</keyword>
<keyword evidence="22" id="KW-1185">Reference proteome</keyword>
<dbReference type="Proteomes" id="UP000033956">
    <property type="component" value="Unassembled WGS sequence"/>
</dbReference>
<comment type="pathway">
    <text evidence="4">Lipid metabolism.</text>
</comment>
<comment type="pathway">
    <text evidence="3 18">Phospholipid metabolism; CDP-diacylglycerol biosynthesis; CDP-diacylglycerol from sn-glycerol 3-phosphate: step 3/3.</text>
</comment>
<keyword evidence="17" id="KW-1208">Phospholipid metabolism</keyword>
<sequence>MTDASGEAPESGGSAESPPVGDSTAVRPGSGDGRHGARHHLDGTESTGSLQEHVRAARTEFESHVASARAEFEEANERIKARTGRDLIVATLIGLVIGGVLLASLVFVKWTFIVFALAAAILGIFEFSRALTGAGRRVDVVPHIIAAVALILTAYYLDPWLHWVGVFVAVAFVIVWRLVAQMAAHDGRRYADVLGDTVIAAFLQLYVAFLASLCVVLLRQEDGQWWVLAFIAVAVSVDTGAYAAGISFGRHPMAPKISPNKTWEGFAGAAVAAVLAGVLLGLFMLGLTWWMGAIFGLCVLATATAGDLGESMIKRDLGIKDMSSWLPGHGGVLDRLDSILPSSMAALALYYFFTPLVA</sequence>
<evidence type="ECO:0000256" key="5">
    <source>
        <dbReference type="ARBA" id="ARBA00010185"/>
    </source>
</evidence>
<dbReference type="GO" id="GO:0016024">
    <property type="term" value="P:CDP-diacylglycerol biosynthetic process"/>
    <property type="evidence" value="ECO:0007669"/>
    <property type="project" value="UniProtKB-UniPathway"/>
</dbReference>
<evidence type="ECO:0000256" key="2">
    <source>
        <dbReference type="ARBA" id="ARBA00004651"/>
    </source>
</evidence>
<gene>
    <name evidence="21" type="primary">cdsA</name>
    <name evidence="21" type="ORF">RS81_02300</name>
</gene>
<keyword evidence="13 20" id="KW-1133">Transmembrane helix</keyword>
<keyword evidence="12 18" id="KW-0548">Nucleotidyltransferase</keyword>
<evidence type="ECO:0000256" key="1">
    <source>
        <dbReference type="ARBA" id="ARBA00001698"/>
    </source>
</evidence>
<keyword evidence="10 18" id="KW-0808">Transferase</keyword>
<keyword evidence="16" id="KW-0594">Phospholipid biosynthesis</keyword>
<feature type="transmembrane region" description="Helical" evidence="20">
    <location>
        <begin position="87"/>
        <end position="106"/>
    </location>
</feature>
<feature type="transmembrane region" description="Helical" evidence="20">
    <location>
        <begin position="192"/>
        <end position="218"/>
    </location>
</feature>
<evidence type="ECO:0000256" key="15">
    <source>
        <dbReference type="ARBA" id="ARBA00023136"/>
    </source>
</evidence>
<dbReference type="RefSeq" id="WP_052682535.1">
    <property type="nucleotide sequence ID" value="NZ_BAAAUP010000011.1"/>
</dbReference>
<evidence type="ECO:0000256" key="11">
    <source>
        <dbReference type="ARBA" id="ARBA00022692"/>
    </source>
</evidence>
<dbReference type="PANTHER" id="PTHR46382:SF1">
    <property type="entry name" value="PHOSPHATIDATE CYTIDYLYLTRANSFERASE"/>
    <property type="match status" value="1"/>
</dbReference>
<organism evidence="21 22">
    <name type="scientific">Microbacterium terrae</name>
    <dbReference type="NCBI Taxonomy" id="69369"/>
    <lineage>
        <taxon>Bacteria</taxon>
        <taxon>Bacillati</taxon>
        <taxon>Actinomycetota</taxon>
        <taxon>Actinomycetes</taxon>
        <taxon>Micrococcales</taxon>
        <taxon>Microbacteriaceae</taxon>
        <taxon>Microbacterium</taxon>
    </lineage>
</organism>
<accession>A0A0M2GXZ9</accession>
<evidence type="ECO:0000256" key="18">
    <source>
        <dbReference type="RuleBase" id="RU003938"/>
    </source>
</evidence>
<name>A0A0M2GXZ9_9MICO</name>
<evidence type="ECO:0000256" key="4">
    <source>
        <dbReference type="ARBA" id="ARBA00005189"/>
    </source>
</evidence>
<dbReference type="PROSITE" id="PS01315">
    <property type="entry name" value="CDS"/>
    <property type="match status" value="1"/>
</dbReference>
<dbReference type="PATRIC" id="fig|92835.4.peg.2334"/>
<feature type="region of interest" description="Disordered" evidence="19">
    <location>
        <begin position="1"/>
        <end position="51"/>
    </location>
</feature>
<evidence type="ECO:0000256" key="9">
    <source>
        <dbReference type="ARBA" id="ARBA00022516"/>
    </source>
</evidence>
<keyword evidence="15 20" id="KW-0472">Membrane</keyword>
<evidence type="ECO:0000256" key="10">
    <source>
        <dbReference type="ARBA" id="ARBA00022679"/>
    </source>
</evidence>
<feature type="transmembrane region" description="Helical" evidence="20">
    <location>
        <begin position="140"/>
        <end position="157"/>
    </location>
</feature>
<dbReference type="AlphaFoldDB" id="A0A0M2GXZ9"/>
<keyword evidence="8" id="KW-1003">Cell membrane</keyword>
<evidence type="ECO:0000256" key="19">
    <source>
        <dbReference type="SAM" id="MobiDB-lite"/>
    </source>
</evidence>
<evidence type="ECO:0000256" key="3">
    <source>
        <dbReference type="ARBA" id="ARBA00005119"/>
    </source>
</evidence>
<feature type="transmembrane region" description="Helical" evidence="20">
    <location>
        <begin position="224"/>
        <end position="244"/>
    </location>
</feature>
<evidence type="ECO:0000256" key="20">
    <source>
        <dbReference type="SAM" id="Phobius"/>
    </source>
</evidence>
<evidence type="ECO:0000256" key="8">
    <source>
        <dbReference type="ARBA" id="ARBA00022475"/>
    </source>
</evidence>
<evidence type="ECO:0000256" key="16">
    <source>
        <dbReference type="ARBA" id="ARBA00023209"/>
    </source>
</evidence>
<evidence type="ECO:0000313" key="21">
    <source>
        <dbReference type="EMBL" id="KJL38891.1"/>
    </source>
</evidence>
<dbReference type="EC" id="2.7.7.41" evidence="6 18"/>
<comment type="caution">
    <text evidence="21">The sequence shown here is derived from an EMBL/GenBank/DDBJ whole genome shotgun (WGS) entry which is preliminary data.</text>
</comment>
<dbReference type="PANTHER" id="PTHR46382">
    <property type="entry name" value="PHOSPHATIDATE CYTIDYLYLTRANSFERASE"/>
    <property type="match status" value="1"/>
</dbReference>
<comment type="subcellular location">
    <subcellularLocation>
        <location evidence="2">Cell membrane</location>
        <topology evidence="2">Multi-pass membrane protein</topology>
    </subcellularLocation>
</comment>
<dbReference type="UniPathway" id="UPA00557">
    <property type="reaction ID" value="UER00614"/>
</dbReference>
<comment type="similarity">
    <text evidence="5 18">Belongs to the CDS family.</text>
</comment>
<feature type="transmembrane region" description="Helical" evidence="20">
    <location>
        <begin position="112"/>
        <end position="128"/>
    </location>
</feature>
<dbReference type="InterPro" id="IPR000374">
    <property type="entry name" value="PC_trans"/>
</dbReference>
<keyword evidence="11 18" id="KW-0812">Transmembrane</keyword>
<reference evidence="21 22" key="1">
    <citation type="submission" date="2015-02" db="EMBL/GenBank/DDBJ databases">
        <title>Draft genome sequences of ten Microbacterium spp. with emphasis on heavy metal contaminated environments.</title>
        <authorList>
            <person name="Corretto E."/>
        </authorList>
    </citation>
    <scope>NUCLEOTIDE SEQUENCE [LARGE SCALE GENOMIC DNA]</scope>
    <source>
        <strain evidence="21 22">DSM 12510</strain>
    </source>
</reference>
<feature type="compositionally biased region" description="Basic and acidic residues" evidence="19">
    <location>
        <begin position="32"/>
        <end position="43"/>
    </location>
</feature>